<comment type="caution">
    <text evidence="3">The sequence shown here is derived from an EMBL/GenBank/DDBJ whole genome shotgun (WGS) entry which is preliminary data.</text>
</comment>
<keyword evidence="1" id="KW-0812">Transmembrane</keyword>
<dbReference type="Pfam" id="PF20712">
    <property type="entry name" value="CyanoTRADDas_TM"/>
    <property type="match status" value="1"/>
</dbReference>
<keyword evidence="1" id="KW-0472">Membrane</keyword>
<accession>A0ABR8D2Q9</accession>
<reference evidence="3 4" key="1">
    <citation type="journal article" date="2020" name="ISME J.">
        <title>Comparative genomics reveals insights into cyanobacterial evolution and habitat adaptation.</title>
        <authorList>
            <person name="Chen M.Y."/>
            <person name="Teng W.K."/>
            <person name="Zhao L."/>
            <person name="Hu C.X."/>
            <person name="Zhou Y.K."/>
            <person name="Han B.P."/>
            <person name="Song L.R."/>
            <person name="Shu W.S."/>
        </authorList>
    </citation>
    <scope>NUCLEOTIDE SEQUENCE [LARGE SCALE GENOMIC DNA]</scope>
    <source>
        <strain evidence="3 4">FACHB-119</strain>
    </source>
</reference>
<evidence type="ECO:0000256" key="1">
    <source>
        <dbReference type="SAM" id="Phobius"/>
    </source>
</evidence>
<dbReference type="RefSeq" id="WP_190470995.1">
    <property type="nucleotide sequence ID" value="NZ_JACJSG010000012.1"/>
</dbReference>
<feature type="domain" description="Cyanobacterial TRADD-N associated 2 transmembrane" evidence="2">
    <location>
        <begin position="29"/>
        <end position="90"/>
    </location>
</feature>
<name>A0ABR8D2Q9_9NOST</name>
<evidence type="ECO:0000259" key="2">
    <source>
        <dbReference type="Pfam" id="PF20712"/>
    </source>
</evidence>
<gene>
    <name evidence="3" type="ORF">H6G83_10450</name>
</gene>
<protein>
    <recommendedName>
        <fullName evidence="2">Cyanobacterial TRADD-N associated 2 transmembrane domain-containing protein</fullName>
    </recommendedName>
</protein>
<proteinExistence type="predicted"/>
<evidence type="ECO:0000313" key="4">
    <source>
        <dbReference type="Proteomes" id="UP000661112"/>
    </source>
</evidence>
<sequence length="95" mass="10141">MKLNLFAKSQPQSLDVPPETKQKIIDELIRQAQLTCNLAVGVTAASAMMTLLGVGLLYLDKIPAASLTAGAGIMASIGSVQFAREAREELKQILE</sequence>
<dbReference type="EMBL" id="JACJSG010000012">
    <property type="protein sequence ID" value="MBD2501019.1"/>
    <property type="molecule type" value="Genomic_DNA"/>
</dbReference>
<organism evidence="3 4">
    <name type="scientific">Anabaena azotica FACHB-119</name>
    <dbReference type="NCBI Taxonomy" id="947527"/>
    <lineage>
        <taxon>Bacteria</taxon>
        <taxon>Bacillati</taxon>
        <taxon>Cyanobacteriota</taxon>
        <taxon>Cyanophyceae</taxon>
        <taxon>Nostocales</taxon>
        <taxon>Nostocaceae</taxon>
        <taxon>Anabaena</taxon>
        <taxon>Anabaena azotica</taxon>
    </lineage>
</organism>
<keyword evidence="4" id="KW-1185">Reference proteome</keyword>
<dbReference type="InterPro" id="IPR048567">
    <property type="entry name" value="CyanoTRADDas_TM"/>
</dbReference>
<keyword evidence="1" id="KW-1133">Transmembrane helix</keyword>
<feature type="transmembrane region" description="Helical" evidence="1">
    <location>
        <begin position="64"/>
        <end position="83"/>
    </location>
</feature>
<evidence type="ECO:0000313" key="3">
    <source>
        <dbReference type="EMBL" id="MBD2501019.1"/>
    </source>
</evidence>
<feature type="transmembrane region" description="Helical" evidence="1">
    <location>
        <begin position="38"/>
        <end position="58"/>
    </location>
</feature>
<dbReference type="Proteomes" id="UP000661112">
    <property type="component" value="Unassembled WGS sequence"/>
</dbReference>